<dbReference type="SUPFAM" id="SSF88723">
    <property type="entry name" value="PIN domain-like"/>
    <property type="match status" value="1"/>
</dbReference>
<organism evidence="8 9">
    <name type="scientific">Methanospirillum stamsii</name>
    <dbReference type="NCBI Taxonomy" id="1277351"/>
    <lineage>
        <taxon>Archaea</taxon>
        <taxon>Methanobacteriati</taxon>
        <taxon>Methanobacteriota</taxon>
        <taxon>Stenosarchaea group</taxon>
        <taxon>Methanomicrobia</taxon>
        <taxon>Methanomicrobiales</taxon>
        <taxon>Methanospirillaceae</taxon>
        <taxon>Methanospirillum</taxon>
    </lineage>
</organism>
<keyword evidence="9" id="KW-1185">Reference proteome</keyword>
<evidence type="ECO:0000256" key="2">
    <source>
        <dbReference type="ARBA" id="ARBA00022722"/>
    </source>
</evidence>
<dbReference type="Gene3D" id="3.40.50.1010">
    <property type="entry name" value="5'-nuclease"/>
    <property type="match status" value="1"/>
</dbReference>
<dbReference type="AlphaFoldDB" id="A0A2V2NBX9"/>
<dbReference type="RefSeq" id="WP_109939069.1">
    <property type="nucleotide sequence ID" value="NZ_CP176366.1"/>
</dbReference>
<keyword evidence="4" id="KW-0378">Hydrolase</keyword>
<dbReference type="GO" id="GO:0046872">
    <property type="term" value="F:metal ion binding"/>
    <property type="evidence" value="ECO:0007669"/>
    <property type="project" value="UniProtKB-KW"/>
</dbReference>
<feature type="domain" description="PIN" evidence="7">
    <location>
        <begin position="7"/>
        <end position="113"/>
    </location>
</feature>
<evidence type="ECO:0000256" key="4">
    <source>
        <dbReference type="ARBA" id="ARBA00022801"/>
    </source>
</evidence>
<dbReference type="GeneID" id="97610419"/>
<accession>A0A2V2NBX9</accession>
<comment type="caution">
    <text evidence="8">The sequence shown here is derived from an EMBL/GenBank/DDBJ whole genome shotgun (WGS) entry which is preliminary data.</text>
</comment>
<dbReference type="Pfam" id="PF01850">
    <property type="entry name" value="PIN"/>
    <property type="match status" value="1"/>
</dbReference>
<keyword evidence="5" id="KW-0460">Magnesium</keyword>
<dbReference type="Proteomes" id="UP000245934">
    <property type="component" value="Unassembled WGS sequence"/>
</dbReference>
<proteinExistence type="inferred from homology"/>
<keyword evidence="2" id="KW-0540">Nuclease</keyword>
<evidence type="ECO:0000256" key="3">
    <source>
        <dbReference type="ARBA" id="ARBA00022723"/>
    </source>
</evidence>
<dbReference type="InterPro" id="IPR002716">
    <property type="entry name" value="PIN_dom"/>
</dbReference>
<dbReference type="InterPro" id="IPR050556">
    <property type="entry name" value="Type_II_TA_system_RNase"/>
</dbReference>
<sequence>MGKDMRYLIDSNILIYFITASASDDVLINIKKILISSFFISIITKIEVLGWNKHTQESYRMTNDLLKYGTIIPVDEAVAAHTIRLRRKTNIKLPDAVIAATAINLSATLVTRNCKDFNSITGIEIINPFNSQ</sequence>
<keyword evidence="3" id="KW-0479">Metal-binding</keyword>
<dbReference type="GO" id="GO:0004518">
    <property type="term" value="F:nuclease activity"/>
    <property type="evidence" value="ECO:0007669"/>
    <property type="project" value="UniProtKB-KW"/>
</dbReference>
<evidence type="ECO:0000313" key="9">
    <source>
        <dbReference type="Proteomes" id="UP000245934"/>
    </source>
</evidence>
<dbReference type="EMBL" id="QGMZ01000001">
    <property type="protein sequence ID" value="PWR76250.1"/>
    <property type="molecule type" value="Genomic_DNA"/>
</dbReference>
<dbReference type="PANTHER" id="PTHR33653">
    <property type="entry name" value="RIBONUCLEASE VAPC2"/>
    <property type="match status" value="1"/>
</dbReference>
<dbReference type="GO" id="GO:0016787">
    <property type="term" value="F:hydrolase activity"/>
    <property type="evidence" value="ECO:0007669"/>
    <property type="project" value="UniProtKB-KW"/>
</dbReference>
<dbReference type="PANTHER" id="PTHR33653:SF1">
    <property type="entry name" value="RIBONUCLEASE VAPC2"/>
    <property type="match status" value="1"/>
</dbReference>
<name>A0A2V2NBX9_9EURY</name>
<reference evidence="8 9" key="1">
    <citation type="submission" date="2018-05" db="EMBL/GenBank/DDBJ databases">
        <title>Draft genome of Methanospirillum stamsii Pt1.</title>
        <authorList>
            <person name="Dueholm M.S."/>
            <person name="Nielsen P.H."/>
            <person name="Bakmann L.F."/>
            <person name="Otzen D.E."/>
        </authorList>
    </citation>
    <scope>NUCLEOTIDE SEQUENCE [LARGE SCALE GENOMIC DNA]</scope>
    <source>
        <strain evidence="8 9">Pt1</strain>
    </source>
</reference>
<protein>
    <submittedName>
        <fullName evidence="8">Nucleotide-binding protein</fullName>
    </submittedName>
</protein>
<dbReference type="InterPro" id="IPR029060">
    <property type="entry name" value="PIN-like_dom_sf"/>
</dbReference>
<comment type="similarity">
    <text evidence="6">Belongs to the PINc/VapC protein family.</text>
</comment>
<evidence type="ECO:0000313" key="8">
    <source>
        <dbReference type="EMBL" id="PWR76250.1"/>
    </source>
</evidence>
<comment type="cofactor">
    <cofactor evidence="1">
        <name>Mg(2+)</name>
        <dbReference type="ChEBI" id="CHEBI:18420"/>
    </cofactor>
</comment>
<dbReference type="CDD" id="cd18738">
    <property type="entry name" value="PIN_VapC4-5_FitB-like"/>
    <property type="match status" value="1"/>
</dbReference>
<evidence type="ECO:0000256" key="1">
    <source>
        <dbReference type="ARBA" id="ARBA00001946"/>
    </source>
</evidence>
<evidence type="ECO:0000256" key="6">
    <source>
        <dbReference type="ARBA" id="ARBA00038093"/>
    </source>
</evidence>
<evidence type="ECO:0000259" key="7">
    <source>
        <dbReference type="Pfam" id="PF01850"/>
    </source>
</evidence>
<evidence type="ECO:0000256" key="5">
    <source>
        <dbReference type="ARBA" id="ARBA00022842"/>
    </source>
</evidence>
<gene>
    <name evidence="8" type="ORF">DLD82_00100</name>
</gene>